<dbReference type="GO" id="GO:0005975">
    <property type="term" value="P:carbohydrate metabolic process"/>
    <property type="evidence" value="ECO:0007669"/>
    <property type="project" value="InterPro"/>
</dbReference>
<protein>
    <recommendedName>
        <fullName evidence="4">Glucosamine-6-phosphate deaminase</fullName>
        <ecNumber evidence="4">3.5.99.6</ecNumber>
    </recommendedName>
    <alternativeName>
        <fullName evidence="4">GlcN6P deaminase</fullName>
        <shortName evidence="4">GNPDA</shortName>
    </alternativeName>
    <alternativeName>
        <fullName evidence="4">Glucosamine-6-phosphate isomerase</fullName>
    </alternativeName>
</protein>
<evidence type="ECO:0000259" key="5">
    <source>
        <dbReference type="Pfam" id="PF01182"/>
    </source>
</evidence>
<dbReference type="InterPro" id="IPR006148">
    <property type="entry name" value="Glc/Gal-6P_isomerase"/>
</dbReference>
<dbReference type="SUPFAM" id="SSF100950">
    <property type="entry name" value="NagB/RpiA/CoA transferase-like"/>
    <property type="match status" value="1"/>
</dbReference>
<dbReference type="FunFam" id="3.40.50.1360:FF:000003">
    <property type="entry name" value="Glucosamine-6-phosphate deaminase"/>
    <property type="match status" value="1"/>
</dbReference>
<feature type="active site" description="Proton acceptor; for ring-opening step" evidence="4">
    <location>
        <position position="138"/>
    </location>
</feature>
<feature type="active site" description="Proton acceptor; for enolization step" evidence="4">
    <location>
        <position position="67"/>
    </location>
</feature>
<dbReference type="Proteomes" id="UP000601171">
    <property type="component" value="Unassembled WGS sequence"/>
</dbReference>
<feature type="active site" description="For ring-opening step" evidence="4">
    <location>
        <position position="143"/>
    </location>
</feature>
<dbReference type="Gene3D" id="3.40.50.1360">
    <property type="match status" value="1"/>
</dbReference>
<dbReference type="CDD" id="cd01399">
    <property type="entry name" value="GlcN6P_deaminase"/>
    <property type="match status" value="1"/>
</dbReference>
<keyword evidence="7" id="KW-1185">Reference proteome</keyword>
<dbReference type="GO" id="GO:0042802">
    <property type="term" value="F:identical protein binding"/>
    <property type="evidence" value="ECO:0007669"/>
    <property type="project" value="TreeGrafter"/>
</dbReference>
<dbReference type="RefSeq" id="WP_262430884.1">
    <property type="nucleotide sequence ID" value="NZ_JACRTG010000034.1"/>
</dbReference>
<dbReference type="InterPro" id="IPR037171">
    <property type="entry name" value="NagB/RpiA_transferase-like"/>
</dbReference>
<dbReference type="EMBL" id="JACRTG010000034">
    <property type="protein sequence ID" value="MBC8589417.1"/>
    <property type="molecule type" value="Genomic_DNA"/>
</dbReference>
<dbReference type="Pfam" id="PF01182">
    <property type="entry name" value="Glucosamine_iso"/>
    <property type="match status" value="1"/>
</dbReference>
<dbReference type="AlphaFoldDB" id="A0A926EZT0"/>
<evidence type="ECO:0000256" key="2">
    <source>
        <dbReference type="ARBA" id="ARBA00022801"/>
    </source>
</evidence>
<evidence type="ECO:0000313" key="7">
    <source>
        <dbReference type="Proteomes" id="UP000601171"/>
    </source>
</evidence>
<dbReference type="GO" id="GO:0004342">
    <property type="term" value="F:glucosamine-6-phosphate deaminase activity"/>
    <property type="evidence" value="ECO:0007669"/>
    <property type="project" value="UniProtKB-UniRule"/>
</dbReference>
<keyword evidence="3 4" id="KW-0119">Carbohydrate metabolism</keyword>
<comment type="function">
    <text evidence="4">Catalyzes the reversible isomerization-deamination of glucosamine 6-phosphate (GlcN6P) to form fructose 6-phosphate (Fru6P) and ammonium ion.</text>
</comment>
<comment type="similarity">
    <text evidence="4">Belongs to the glucosamine/galactosamine-6-phosphate isomerase family. NagB subfamily.</text>
</comment>
<dbReference type="GO" id="GO:0006046">
    <property type="term" value="P:N-acetylglucosamine catabolic process"/>
    <property type="evidence" value="ECO:0007669"/>
    <property type="project" value="UniProtKB-UniRule"/>
</dbReference>
<evidence type="ECO:0000256" key="3">
    <source>
        <dbReference type="ARBA" id="ARBA00023277"/>
    </source>
</evidence>
<accession>A0A926EZT0</accession>
<name>A0A926EZT0_9FIRM</name>
<dbReference type="PANTHER" id="PTHR11280">
    <property type="entry name" value="GLUCOSAMINE-6-PHOSPHATE ISOMERASE"/>
    <property type="match status" value="1"/>
</dbReference>
<sequence length="243" mass="27134">MKVLIKKNYDELSKQASEIIAEVVKQSPDAILGLATGSTPIGTYKELIRMHKEEDLDFSKIKTFNLDEYVGLGGDNPNSYRYFMDHELFDHINIKKENTNVPDGKTKDLLDFCKNYDKRIEEAGGLDLQLLGIGSNGHIAFNEPDEELSVNTSIVKLTEETIKSNARFFNSMEEVPKEALSMGIGSILKAKRIILLASGKGKQEAVKKLLMSDKVSTYLPASFLLLHPDVTIIADEDAYSLMK</sequence>
<dbReference type="InterPro" id="IPR018321">
    <property type="entry name" value="Glucosamine6P_isomerase_CS"/>
</dbReference>
<proteinExistence type="inferred from homology"/>
<dbReference type="PANTHER" id="PTHR11280:SF5">
    <property type="entry name" value="GLUCOSAMINE-6-PHOSPHATE ISOMERASE"/>
    <property type="match status" value="1"/>
</dbReference>
<evidence type="ECO:0000313" key="6">
    <source>
        <dbReference type="EMBL" id="MBC8589417.1"/>
    </source>
</evidence>
<comment type="catalytic activity">
    <reaction evidence="1 4">
        <text>alpha-D-glucosamine 6-phosphate + H2O = beta-D-fructose 6-phosphate + NH4(+)</text>
        <dbReference type="Rhea" id="RHEA:12172"/>
        <dbReference type="ChEBI" id="CHEBI:15377"/>
        <dbReference type="ChEBI" id="CHEBI:28938"/>
        <dbReference type="ChEBI" id="CHEBI:57634"/>
        <dbReference type="ChEBI" id="CHEBI:75989"/>
        <dbReference type="EC" id="3.5.99.6"/>
    </reaction>
</comment>
<comment type="pathway">
    <text evidence="4">Amino-sugar metabolism; N-acetylneuraminate degradation; D-fructose 6-phosphate from N-acetylneuraminate: step 5/5.</text>
</comment>
<evidence type="ECO:0000256" key="1">
    <source>
        <dbReference type="ARBA" id="ARBA00000644"/>
    </source>
</evidence>
<dbReference type="GO" id="GO:0006043">
    <property type="term" value="P:glucosamine catabolic process"/>
    <property type="evidence" value="ECO:0007669"/>
    <property type="project" value="TreeGrafter"/>
</dbReference>
<dbReference type="EC" id="3.5.99.6" evidence="4"/>
<dbReference type="GO" id="GO:0019262">
    <property type="term" value="P:N-acetylneuraminate catabolic process"/>
    <property type="evidence" value="ECO:0007669"/>
    <property type="project" value="UniProtKB-UniRule"/>
</dbReference>
<comment type="caution">
    <text evidence="6">The sequence shown here is derived from an EMBL/GenBank/DDBJ whole genome shotgun (WGS) entry which is preliminary data.</text>
</comment>
<dbReference type="HAMAP" id="MF_01241">
    <property type="entry name" value="GlcN6P_deamin"/>
    <property type="match status" value="1"/>
</dbReference>
<comment type="caution">
    <text evidence="4">Lacks conserved residue(s) required for the propagation of feature annotation.</text>
</comment>
<organism evidence="6 7">
    <name type="scientific">Paratissierella segnis</name>
    <dbReference type="NCBI Taxonomy" id="2763679"/>
    <lineage>
        <taxon>Bacteria</taxon>
        <taxon>Bacillati</taxon>
        <taxon>Bacillota</taxon>
        <taxon>Tissierellia</taxon>
        <taxon>Tissierellales</taxon>
        <taxon>Tissierellaceae</taxon>
        <taxon>Paratissierella</taxon>
    </lineage>
</organism>
<evidence type="ECO:0000256" key="4">
    <source>
        <dbReference type="HAMAP-Rule" id="MF_01241"/>
    </source>
</evidence>
<dbReference type="InterPro" id="IPR004547">
    <property type="entry name" value="Glucosamine6P_isomerase"/>
</dbReference>
<reference evidence="6" key="1">
    <citation type="submission" date="2020-08" db="EMBL/GenBank/DDBJ databases">
        <title>Genome public.</title>
        <authorList>
            <person name="Liu C."/>
            <person name="Sun Q."/>
        </authorList>
    </citation>
    <scope>NUCLEOTIDE SEQUENCE</scope>
    <source>
        <strain evidence="6">BX21</strain>
    </source>
</reference>
<gene>
    <name evidence="4 6" type="primary">nagB</name>
    <name evidence="6" type="ORF">H8707_14470</name>
</gene>
<dbReference type="NCBIfam" id="TIGR00502">
    <property type="entry name" value="nagB"/>
    <property type="match status" value="1"/>
</dbReference>
<feature type="domain" description="Glucosamine/galactosamine-6-phosphate isomerase" evidence="5">
    <location>
        <begin position="10"/>
        <end position="224"/>
    </location>
</feature>
<feature type="active site" description="For ring-opening step" evidence="4">
    <location>
        <position position="136"/>
    </location>
</feature>
<dbReference type="GO" id="GO:0005737">
    <property type="term" value="C:cytoplasm"/>
    <property type="evidence" value="ECO:0007669"/>
    <property type="project" value="TreeGrafter"/>
</dbReference>
<dbReference type="PROSITE" id="PS01161">
    <property type="entry name" value="GLC_GALNAC_ISOMERASE"/>
    <property type="match status" value="1"/>
</dbReference>
<keyword evidence="2 4" id="KW-0378">Hydrolase</keyword>